<keyword evidence="3" id="KW-1185">Reference proteome</keyword>
<dbReference type="InParanoid" id="A2G1G8"/>
<feature type="region of interest" description="Disordered" evidence="1">
    <location>
        <begin position="197"/>
        <end position="218"/>
    </location>
</feature>
<protein>
    <submittedName>
        <fullName evidence="2">Uncharacterized protein</fullName>
    </submittedName>
</protein>
<dbReference type="SMR" id="A2G1G8"/>
<dbReference type="EMBL" id="DS114244">
    <property type="protein sequence ID" value="EAX89003.1"/>
    <property type="molecule type" value="Genomic_DNA"/>
</dbReference>
<feature type="compositionally biased region" description="Basic and acidic residues" evidence="1">
    <location>
        <begin position="197"/>
        <end position="209"/>
    </location>
</feature>
<evidence type="ECO:0000313" key="3">
    <source>
        <dbReference type="Proteomes" id="UP000001542"/>
    </source>
</evidence>
<sequence>MSFRGYSARGVPRTPRSARKSIVTVQGKRVPKLIRPDTTPTAEEIGILKREKHNLIQEKSLLKAKIMRLIDITNRPDTYTSRSSADQNVLEKEYRQIEQISAAKRSEISQLNASDLAAVVNELQEECLMLHMELMRLVVEKKRIDTELKTVNRQLHDAKTQFHPDLEKKQNRIIKELERQITDQRLRNAKIRAKLDDKENEMTENKQDEAAQAMQKTIEDLEAQIKAQQAESNQVDEEIRQLEDEKRKEINELNYQLAKLQ</sequence>
<reference evidence="2" key="1">
    <citation type="submission" date="2006-10" db="EMBL/GenBank/DDBJ databases">
        <authorList>
            <person name="Amadeo P."/>
            <person name="Zhao Q."/>
            <person name="Wortman J."/>
            <person name="Fraser-Liggett C."/>
            <person name="Carlton J."/>
        </authorList>
    </citation>
    <scope>NUCLEOTIDE SEQUENCE</scope>
    <source>
        <strain evidence="2">G3</strain>
    </source>
</reference>
<proteinExistence type="predicted"/>
<evidence type="ECO:0000256" key="1">
    <source>
        <dbReference type="SAM" id="MobiDB-lite"/>
    </source>
</evidence>
<dbReference type="Proteomes" id="UP000001542">
    <property type="component" value="Unassembled WGS sequence"/>
</dbReference>
<evidence type="ECO:0000313" key="2">
    <source>
        <dbReference type="EMBL" id="EAX89003.1"/>
    </source>
</evidence>
<organism evidence="2 3">
    <name type="scientific">Trichomonas vaginalis (strain ATCC PRA-98 / G3)</name>
    <dbReference type="NCBI Taxonomy" id="412133"/>
    <lineage>
        <taxon>Eukaryota</taxon>
        <taxon>Metamonada</taxon>
        <taxon>Parabasalia</taxon>
        <taxon>Trichomonadida</taxon>
        <taxon>Trichomonadidae</taxon>
        <taxon>Trichomonas</taxon>
    </lineage>
</organism>
<reference evidence="2" key="2">
    <citation type="journal article" date="2007" name="Science">
        <title>Draft genome sequence of the sexually transmitted pathogen Trichomonas vaginalis.</title>
        <authorList>
            <person name="Carlton J.M."/>
            <person name="Hirt R.P."/>
            <person name="Silva J.C."/>
            <person name="Delcher A.L."/>
            <person name="Schatz M."/>
            <person name="Zhao Q."/>
            <person name="Wortman J.R."/>
            <person name="Bidwell S.L."/>
            <person name="Alsmark U.C.M."/>
            <person name="Besteiro S."/>
            <person name="Sicheritz-Ponten T."/>
            <person name="Noel C.J."/>
            <person name="Dacks J.B."/>
            <person name="Foster P.G."/>
            <person name="Simillion C."/>
            <person name="Van de Peer Y."/>
            <person name="Miranda-Saavedra D."/>
            <person name="Barton G.J."/>
            <person name="Westrop G.D."/>
            <person name="Mueller S."/>
            <person name="Dessi D."/>
            <person name="Fiori P.L."/>
            <person name="Ren Q."/>
            <person name="Paulsen I."/>
            <person name="Zhang H."/>
            <person name="Bastida-Corcuera F.D."/>
            <person name="Simoes-Barbosa A."/>
            <person name="Brown M.T."/>
            <person name="Hayes R.D."/>
            <person name="Mukherjee M."/>
            <person name="Okumura C.Y."/>
            <person name="Schneider R."/>
            <person name="Smith A.J."/>
            <person name="Vanacova S."/>
            <person name="Villalvazo M."/>
            <person name="Haas B.J."/>
            <person name="Pertea M."/>
            <person name="Feldblyum T.V."/>
            <person name="Utterback T.R."/>
            <person name="Shu C.L."/>
            <person name="Osoegawa K."/>
            <person name="de Jong P.J."/>
            <person name="Hrdy I."/>
            <person name="Horvathova L."/>
            <person name="Zubacova Z."/>
            <person name="Dolezal P."/>
            <person name="Malik S.B."/>
            <person name="Logsdon J.M. Jr."/>
            <person name="Henze K."/>
            <person name="Gupta A."/>
            <person name="Wang C.C."/>
            <person name="Dunne R.L."/>
            <person name="Upcroft J.A."/>
            <person name="Upcroft P."/>
            <person name="White O."/>
            <person name="Salzberg S.L."/>
            <person name="Tang P."/>
            <person name="Chiu C.-H."/>
            <person name="Lee Y.-S."/>
            <person name="Embley T.M."/>
            <person name="Coombs G.H."/>
            <person name="Mottram J.C."/>
            <person name="Tachezy J."/>
            <person name="Fraser-Liggett C.M."/>
            <person name="Johnson P.J."/>
        </authorList>
    </citation>
    <scope>NUCLEOTIDE SEQUENCE [LARGE SCALE GENOMIC DNA]</scope>
    <source>
        <strain evidence="2">G3</strain>
    </source>
</reference>
<dbReference type="AlphaFoldDB" id="A2G1G8"/>
<dbReference type="KEGG" id="tva:4746669"/>
<gene>
    <name evidence="2" type="ORF">TVAG_381120</name>
</gene>
<dbReference type="VEuPathDB" id="TrichDB:TVAG_381120"/>
<accession>A2G1G8</accession>
<dbReference type="VEuPathDB" id="TrichDB:TVAGG3_1090780"/>
<name>A2G1G8_TRIV3</name>
<dbReference type="RefSeq" id="XP_001301933.1">
    <property type="nucleotide sequence ID" value="XM_001301932.1"/>
</dbReference>